<dbReference type="EMBL" id="MPJD01000064">
    <property type="protein sequence ID" value="OKA17166.1"/>
    <property type="molecule type" value="Genomic_DNA"/>
</dbReference>
<protein>
    <submittedName>
        <fullName evidence="1">Uncharacterized protein</fullName>
    </submittedName>
</protein>
<reference evidence="1 2" key="1">
    <citation type="submission" date="2016-11" db="EMBL/GenBank/DDBJ databases">
        <title>Draft genome of Pseudomonas versuta A4R1.12.</title>
        <authorList>
            <person name="See-Too W.-S."/>
        </authorList>
    </citation>
    <scope>NUCLEOTIDE SEQUENCE [LARGE SCALE GENOMIC DNA]</scope>
    <source>
        <strain evidence="1 2">A4R1.12</strain>
    </source>
</reference>
<proteinExistence type="predicted"/>
<comment type="caution">
    <text evidence="1">The sequence shown here is derived from an EMBL/GenBank/DDBJ whole genome shotgun (WGS) entry which is preliminary data.</text>
</comment>
<organism evidence="1 2">
    <name type="scientific">Pseudomonas versuta</name>
    <dbReference type="NCBI Taxonomy" id="1788301"/>
    <lineage>
        <taxon>Bacteria</taxon>
        <taxon>Pseudomonadati</taxon>
        <taxon>Pseudomonadota</taxon>
        <taxon>Gammaproteobacteria</taxon>
        <taxon>Pseudomonadales</taxon>
        <taxon>Pseudomonadaceae</taxon>
        <taxon>Pseudomonas</taxon>
    </lineage>
</organism>
<dbReference type="AlphaFoldDB" id="A0A853ZJN1"/>
<evidence type="ECO:0000313" key="1">
    <source>
        <dbReference type="EMBL" id="OKA17166.1"/>
    </source>
</evidence>
<sequence>MAPGEFCAMTRLMFLIGIQDSGPNSPVSWLEVTPAGRLFSIYWEAKNQGQDGDLSGLFKELALEIKPGCLVFELGNNSGCFLK</sequence>
<name>A0A853ZJN1_9PSED</name>
<evidence type="ECO:0000313" key="2">
    <source>
        <dbReference type="Proteomes" id="UP000185990"/>
    </source>
</evidence>
<dbReference type="Proteomes" id="UP000185990">
    <property type="component" value="Unassembled WGS sequence"/>
</dbReference>
<accession>A0A853ZJN1</accession>
<gene>
    <name evidence="1" type="ORF">BOH74_23245</name>
</gene>